<accession>A0ABQ1NWL8</accession>
<keyword evidence="5" id="KW-1185">Reference proteome</keyword>
<feature type="domain" description="Thioredoxin" evidence="3">
    <location>
        <begin position="13"/>
        <end position="151"/>
    </location>
</feature>
<feature type="signal peptide" evidence="2">
    <location>
        <begin position="1"/>
        <end position="18"/>
    </location>
</feature>
<organism evidence="4 5">
    <name type="scientific">Halopseudomonas salina</name>
    <dbReference type="NCBI Taxonomy" id="1323744"/>
    <lineage>
        <taxon>Bacteria</taxon>
        <taxon>Pseudomonadati</taxon>
        <taxon>Pseudomonadota</taxon>
        <taxon>Gammaproteobacteria</taxon>
        <taxon>Pseudomonadales</taxon>
        <taxon>Pseudomonadaceae</taxon>
        <taxon>Halopseudomonas</taxon>
    </lineage>
</organism>
<keyword evidence="2" id="KW-0732">Signal</keyword>
<evidence type="ECO:0000256" key="1">
    <source>
        <dbReference type="ARBA" id="ARBA00023284"/>
    </source>
</evidence>
<dbReference type="RefSeq" id="WP_150277641.1">
    <property type="nucleotide sequence ID" value="NZ_BMFF01000001.1"/>
</dbReference>
<evidence type="ECO:0000313" key="5">
    <source>
        <dbReference type="Proteomes" id="UP000638188"/>
    </source>
</evidence>
<protein>
    <submittedName>
        <fullName evidence="4">Thioredoxin</fullName>
    </submittedName>
</protein>
<dbReference type="InterPro" id="IPR000866">
    <property type="entry name" value="AhpC/TSA"/>
</dbReference>
<comment type="caution">
    <text evidence="4">The sequence shown here is derived from an EMBL/GenBank/DDBJ whole genome shotgun (WGS) entry which is preliminary data.</text>
</comment>
<dbReference type="InterPro" id="IPR013766">
    <property type="entry name" value="Thioredoxin_domain"/>
</dbReference>
<dbReference type="InterPro" id="IPR050553">
    <property type="entry name" value="Thioredoxin_ResA/DsbE_sf"/>
</dbReference>
<dbReference type="EMBL" id="BMFF01000001">
    <property type="protein sequence ID" value="GGC86261.1"/>
    <property type="molecule type" value="Genomic_DNA"/>
</dbReference>
<sequence>MKHQIKAWVILTSLLALVACTQPQWIDHRGASVRAADLEGRWVVVNYWAEWCAPCREELPELNSLSRASDQVVVLGIHFDAYQGEELRALSEEMDIGFSVVGHDFAEAYGLALPQVLPTTYVINPQGTLSHTLQGPQTEQELMALLPTGGVEND</sequence>
<dbReference type="PROSITE" id="PS51257">
    <property type="entry name" value="PROKAR_LIPOPROTEIN"/>
    <property type="match status" value="1"/>
</dbReference>
<name>A0ABQ1NWL8_9GAMM</name>
<dbReference type="SUPFAM" id="SSF52833">
    <property type="entry name" value="Thioredoxin-like"/>
    <property type="match status" value="1"/>
</dbReference>
<reference evidence="5" key="1">
    <citation type="journal article" date="2019" name="Int. J. Syst. Evol. Microbiol.">
        <title>The Global Catalogue of Microorganisms (GCM) 10K type strain sequencing project: providing services to taxonomists for standard genome sequencing and annotation.</title>
        <authorList>
            <consortium name="The Broad Institute Genomics Platform"/>
            <consortium name="The Broad Institute Genome Sequencing Center for Infectious Disease"/>
            <person name="Wu L."/>
            <person name="Ma J."/>
        </authorList>
    </citation>
    <scope>NUCLEOTIDE SEQUENCE [LARGE SCALE GENOMIC DNA]</scope>
    <source>
        <strain evidence="5">CGMCC 1.12482</strain>
    </source>
</reference>
<dbReference type="InterPro" id="IPR017937">
    <property type="entry name" value="Thioredoxin_CS"/>
</dbReference>
<evidence type="ECO:0000256" key="2">
    <source>
        <dbReference type="SAM" id="SignalP"/>
    </source>
</evidence>
<dbReference type="Gene3D" id="3.40.30.10">
    <property type="entry name" value="Glutaredoxin"/>
    <property type="match status" value="1"/>
</dbReference>
<dbReference type="Proteomes" id="UP000638188">
    <property type="component" value="Unassembled WGS sequence"/>
</dbReference>
<dbReference type="PANTHER" id="PTHR42852:SF13">
    <property type="entry name" value="PROTEIN DIPZ"/>
    <property type="match status" value="1"/>
</dbReference>
<evidence type="ECO:0000313" key="4">
    <source>
        <dbReference type="EMBL" id="GGC86261.1"/>
    </source>
</evidence>
<dbReference type="CDD" id="cd02966">
    <property type="entry name" value="TlpA_like_family"/>
    <property type="match status" value="1"/>
</dbReference>
<dbReference type="PANTHER" id="PTHR42852">
    <property type="entry name" value="THIOL:DISULFIDE INTERCHANGE PROTEIN DSBE"/>
    <property type="match status" value="1"/>
</dbReference>
<dbReference type="Pfam" id="PF00578">
    <property type="entry name" value="AhpC-TSA"/>
    <property type="match status" value="1"/>
</dbReference>
<evidence type="ECO:0000259" key="3">
    <source>
        <dbReference type="PROSITE" id="PS51352"/>
    </source>
</evidence>
<gene>
    <name evidence="4" type="ORF">GCM10007418_02540</name>
</gene>
<dbReference type="PROSITE" id="PS00194">
    <property type="entry name" value="THIOREDOXIN_1"/>
    <property type="match status" value="1"/>
</dbReference>
<keyword evidence="1" id="KW-0676">Redox-active center</keyword>
<proteinExistence type="predicted"/>
<feature type="chain" id="PRO_5045629246" evidence="2">
    <location>
        <begin position="19"/>
        <end position="154"/>
    </location>
</feature>
<dbReference type="InterPro" id="IPR036249">
    <property type="entry name" value="Thioredoxin-like_sf"/>
</dbReference>
<dbReference type="PROSITE" id="PS51352">
    <property type="entry name" value="THIOREDOXIN_2"/>
    <property type="match status" value="1"/>
</dbReference>